<evidence type="ECO:0000259" key="1">
    <source>
        <dbReference type="Pfam" id="PF24029"/>
    </source>
</evidence>
<dbReference type="GeneID" id="80018975"/>
<dbReference type="KEGG" id="vg:80018975"/>
<dbReference type="Pfam" id="PF24029">
    <property type="entry name" value="DUF7340"/>
    <property type="match status" value="1"/>
</dbReference>
<evidence type="ECO:0000259" key="2">
    <source>
        <dbReference type="Pfam" id="PF24030"/>
    </source>
</evidence>
<dbReference type="RefSeq" id="YP_010754391.1">
    <property type="nucleotide sequence ID" value="NC_073459.1"/>
</dbReference>
<reference evidence="3" key="1">
    <citation type="submission" date="2022-05" db="EMBL/GenBank/DDBJ databases">
        <authorList>
            <person name="Ashby S."/>
            <person name="Bressette G."/>
            <person name="Brown S."/>
            <person name="Charles S."/>
            <person name="Neely M.N."/>
            <person name="Molloy S.D."/>
            <person name="Garlena R.A."/>
            <person name="Russell D.A."/>
            <person name="Jacobs-Sera D."/>
            <person name="Hatfull G.F."/>
        </authorList>
    </citation>
    <scope>NUCLEOTIDE SEQUENCE</scope>
</reference>
<name>A0A9E7T0T8_9CAUD</name>
<keyword evidence="4" id="KW-1185">Reference proteome</keyword>
<evidence type="ECO:0000313" key="4">
    <source>
        <dbReference type="Proteomes" id="UP001060355"/>
    </source>
</evidence>
<dbReference type="InterPro" id="IPR055764">
    <property type="entry name" value="DUF7340"/>
</dbReference>
<evidence type="ECO:0000313" key="3">
    <source>
        <dbReference type="EMBL" id="UTN92992.1"/>
    </source>
</evidence>
<sequence length="219" mass="23688">MRLADPALPLARRALEDAVHKLAGRQSVDLDRDATGAEYDPAKMGDRAWGPSRWNQLCTSLDTPRATSRAPRGGSQPPVWVDCLDLRNAIETTVRTAATAHLADPPAAVEAMLHALADHRWRPQDTTTITSLAVDIDRYADAIDDLFDPPKRLSLAAACTVCGESTVHREDRAGEIVRQPALQLGEHGCECLNCGQLWAPEAFADLARSLGTLPPGVLE</sequence>
<accession>A0A9E7T0T8</accession>
<feature type="domain" description="DUF7340" evidence="1">
    <location>
        <begin position="152"/>
        <end position="212"/>
    </location>
</feature>
<protein>
    <submittedName>
        <fullName evidence="3">Uncharacterized protein</fullName>
    </submittedName>
</protein>
<dbReference type="InterPro" id="IPR055765">
    <property type="entry name" value="DUF7341"/>
</dbReference>
<proteinExistence type="predicted"/>
<feature type="domain" description="DUF7341" evidence="2">
    <location>
        <begin position="8"/>
        <end position="147"/>
    </location>
</feature>
<dbReference type="Proteomes" id="UP001060355">
    <property type="component" value="Segment"/>
</dbReference>
<organism evidence="3 4">
    <name type="scientific">Gordonia phage Finkle</name>
    <dbReference type="NCBI Taxonomy" id="2926099"/>
    <lineage>
        <taxon>Viruses</taxon>
        <taxon>Duplodnaviria</taxon>
        <taxon>Heunggongvirae</taxon>
        <taxon>Uroviricota</taxon>
        <taxon>Caudoviricetes</taxon>
        <taxon>Finkelvirus</taxon>
        <taxon>Finkelvirus finkel</taxon>
    </lineage>
</organism>
<dbReference type="EMBL" id="ON456347">
    <property type="protein sequence ID" value="UTN92992.1"/>
    <property type="molecule type" value="Genomic_DNA"/>
</dbReference>
<dbReference type="Pfam" id="PF24030">
    <property type="entry name" value="DUF7341"/>
    <property type="match status" value="1"/>
</dbReference>
<gene>
    <name evidence="3" type="primary">78</name>
    <name evidence="3" type="ORF">SEA_FINKLE_78</name>
</gene>